<dbReference type="InterPro" id="IPR010982">
    <property type="entry name" value="Lambda_DNA-bd_dom_sf"/>
</dbReference>
<comment type="caution">
    <text evidence="2">The sequence shown here is derived from an EMBL/GenBank/DDBJ whole genome shotgun (WGS) entry which is preliminary data.</text>
</comment>
<keyword evidence="3" id="KW-1185">Reference proteome</keyword>
<dbReference type="InterPro" id="IPR043917">
    <property type="entry name" value="DUF5753"/>
</dbReference>
<dbReference type="SMART" id="SM00530">
    <property type="entry name" value="HTH_XRE"/>
    <property type="match status" value="1"/>
</dbReference>
<sequence>MPTPPTSSIQESRRALADRLRAIREDAGLTAMALARAAGWERTKISKIEHAARPPSVSDIRIWCRVCGAEEQADDLVAMSRAVASAYVEWRRQERSGLRALQENRLPLYERTTLMRAYCSQVIPGLFQTREYAVALLHGIASGHQVVDDAEAAAEARTARAEVLRKRGHRFDFIVEESVLYYRLGSPQVMADQLEHLLSVMNRRSVKLGVIPLDITRSMHVVHNFTIFDREQVSVELVSAAVTVTAPSEIARYEREFERLASMAVHRAKARELIRKAQLRHQG</sequence>
<organism evidence="2 3">
    <name type="scientific">Bailinhaonella thermotolerans</name>
    <dbReference type="NCBI Taxonomy" id="1070861"/>
    <lineage>
        <taxon>Bacteria</taxon>
        <taxon>Bacillati</taxon>
        <taxon>Actinomycetota</taxon>
        <taxon>Actinomycetes</taxon>
        <taxon>Streptosporangiales</taxon>
        <taxon>Streptosporangiaceae</taxon>
        <taxon>Bailinhaonella</taxon>
    </lineage>
</organism>
<dbReference type="PROSITE" id="PS50943">
    <property type="entry name" value="HTH_CROC1"/>
    <property type="match status" value="1"/>
</dbReference>
<evidence type="ECO:0000313" key="2">
    <source>
        <dbReference type="EMBL" id="RJL29939.1"/>
    </source>
</evidence>
<dbReference type="Pfam" id="PF13560">
    <property type="entry name" value="HTH_31"/>
    <property type="match status" value="1"/>
</dbReference>
<dbReference type="AlphaFoldDB" id="A0A3A4AN62"/>
<proteinExistence type="predicted"/>
<dbReference type="EMBL" id="QZEY01000010">
    <property type="protein sequence ID" value="RJL29939.1"/>
    <property type="molecule type" value="Genomic_DNA"/>
</dbReference>
<feature type="domain" description="HTH cro/C1-type" evidence="1">
    <location>
        <begin position="20"/>
        <end position="76"/>
    </location>
</feature>
<evidence type="ECO:0000259" key="1">
    <source>
        <dbReference type="PROSITE" id="PS50943"/>
    </source>
</evidence>
<accession>A0A3A4AN62</accession>
<dbReference type="SUPFAM" id="SSF47413">
    <property type="entry name" value="lambda repressor-like DNA-binding domains"/>
    <property type="match status" value="1"/>
</dbReference>
<evidence type="ECO:0000313" key="3">
    <source>
        <dbReference type="Proteomes" id="UP000265768"/>
    </source>
</evidence>
<dbReference type="RefSeq" id="WP_119928717.1">
    <property type="nucleotide sequence ID" value="NZ_QZEY01000010.1"/>
</dbReference>
<dbReference type="Gene3D" id="1.10.260.40">
    <property type="entry name" value="lambda repressor-like DNA-binding domains"/>
    <property type="match status" value="1"/>
</dbReference>
<reference evidence="2 3" key="1">
    <citation type="submission" date="2018-09" db="EMBL/GenBank/DDBJ databases">
        <title>YIM 75507 draft genome.</title>
        <authorList>
            <person name="Tang S."/>
            <person name="Feng Y."/>
        </authorList>
    </citation>
    <scope>NUCLEOTIDE SEQUENCE [LARGE SCALE GENOMIC DNA]</scope>
    <source>
        <strain evidence="2 3">YIM 75507</strain>
    </source>
</reference>
<protein>
    <submittedName>
        <fullName evidence="2">XRE family transcriptional regulator</fullName>
    </submittedName>
</protein>
<name>A0A3A4AN62_9ACTN</name>
<gene>
    <name evidence="2" type="ORF">D5H75_23590</name>
</gene>
<dbReference type="Pfam" id="PF19054">
    <property type="entry name" value="DUF5753"/>
    <property type="match status" value="1"/>
</dbReference>
<dbReference type="InterPro" id="IPR001387">
    <property type="entry name" value="Cro/C1-type_HTH"/>
</dbReference>
<dbReference type="CDD" id="cd00093">
    <property type="entry name" value="HTH_XRE"/>
    <property type="match status" value="1"/>
</dbReference>
<dbReference type="GO" id="GO:0003677">
    <property type="term" value="F:DNA binding"/>
    <property type="evidence" value="ECO:0007669"/>
    <property type="project" value="InterPro"/>
</dbReference>
<dbReference type="OrthoDB" id="4966777at2"/>
<dbReference type="Proteomes" id="UP000265768">
    <property type="component" value="Unassembled WGS sequence"/>
</dbReference>